<gene>
    <name evidence="2" type="ORF">GFD30_10350</name>
</gene>
<dbReference type="Gene3D" id="3.90.25.10">
    <property type="entry name" value="UDP-galactose 4-epimerase, domain 1"/>
    <property type="match status" value="1"/>
</dbReference>
<proteinExistence type="predicted"/>
<organism evidence="2 3">
    <name type="scientific">Glycomyces albidus</name>
    <dbReference type="NCBI Taxonomy" id="2656774"/>
    <lineage>
        <taxon>Bacteria</taxon>
        <taxon>Bacillati</taxon>
        <taxon>Actinomycetota</taxon>
        <taxon>Actinomycetes</taxon>
        <taxon>Glycomycetales</taxon>
        <taxon>Glycomycetaceae</taxon>
        <taxon>Glycomyces</taxon>
    </lineage>
</organism>
<evidence type="ECO:0000259" key="1">
    <source>
        <dbReference type="Pfam" id="PF13460"/>
    </source>
</evidence>
<keyword evidence="3" id="KW-1185">Reference proteome</keyword>
<comment type="caution">
    <text evidence="2">The sequence shown here is derived from an EMBL/GenBank/DDBJ whole genome shotgun (WGS) entry which is preliminary data.</text>
</comment>
<dbReference type="PANTHER" id="PTHR43162:SF1">
    <property type="entry name" value="PRESTALK A DIFFERENTIATION PROTEIN A"/>
    <property type="match status" value="1"/>
</dbReference>
<evidence type="ECO:0000313" key="2">
    <source>
        <dbReference type="EMBL" id="MQM25966.1"/>
    </source>
</evidence>
<reference evidence="2 3" key="1">
    <citation type="submission" date="2019-10" db="EMBL/GenBank/DDBJ databases">
        <title>Glycomyces albidus sp. nov., a novel actinomycete isolated from rhizosphere soil of wheat (Triticum aestivum L.).</title>
        <authorList>
            <person name="Qian L."/>
        </authorList>
    </citation>
    <scope>NUCLEOTIDE SEQUENCE [LARGE SCALE GENOMIC DNA]</scope>
    <source>
        <strain evidence="2 3">NEAU-7082</strain>
    </source>
</reference>
<protein>
    <submittedName>
        <fullName evidence="2">NAD(P)H-binding protein</fullName>
    </submittedName>
</protein>
<accession>A0A6L5G8M4</accession>
<dbReference type="InterPro" id="IPR051604">
    <property type="entry name" value="Ergot_Alk_Oxidoreductase"/>
</dbReference>
<dbReference type="InterPro" id="IPR016040">
    <property type="entry name" value="NAD(P)-bd_dom"/>
</dbReference>
<dbReference type="Proteomes" id="UP000477750">
    <property type="component" value="Unassembled WGS sequence"/>
</dbReference>
<dbReference type="Gene3D" id="3.40.50.720">
    <property type="entry name" value="NAD(P)-binding Rossmann-like Domain"/>
    <property type="match status" value="1"/>
</dbReference>
<dbReference type="AlphaFoldDB" id="A0A6L5G8M4"/>
<sequence>MIVITGATGNVGRPLVEALVAKGAPVTAVSRGEAGFTAGVAHRRADLALPETLDAAFAGADRLFLLTRDHGIDIAPVLKAAEAAGIGRVVLLSSERAATRPSPETQAYENALTASGFDWTILRPGGFDSNAFLWADPVRKRREITAPFGDVGLPLIDPLDIAEVAAAVLTEDGHDGRAYMLSGPELVSPRGQAAAIGAAIGEPVAFVEQTREEAFEQLLAFWPADVVEGSLDVMGSPNAAEQRISPEVERLLGRPATPFADWARRNAAAFR</sequence>
<dbReference type="Pfam" id="PF13460">
    <property type="entry name" value="NAD_binding_10"/>
    <property type="match status" value="1"/>
</dbReference>
<dbReference type="InterPro" id="IPR036291">
    <property type="entry name" value="NAD(P)-bd_dom_sf"/>
</dbReference>
<name>A0A6L5G8M4_9ACTN</name>
<feature type="domain" description="NAD(P)-binding" evidence="1">
    <location>
        <begin position="6"/>
        <end position="171"/>
    </location>
</feature>
<dbReference type="PANTHER" id="PTHR43162">
    <property type="match status" value="1"/>
</dbReference>
<dbReference type="EMBL" id="WIAO01000010">
    <property type="protein sequence ID" value="MQM25966.1"/>
    <property type="molecule type" value="Genomic_DNA"/>
</dbReference>
<dbReference type="RefSeq" id="WP_153025126.1">
    <property type="nucleotide sequence ID" value="NZ_WIAO01000010.1"/>
</dbReference>
<dbReference type="SUPFAM" id="SSF51735">
    <property type="entry name" value="NAD(P)-binding Rossmann-fold domains"/>
    <property type="match status" value="1"/>
</dbReference>
<evidence type="ECO:0000313" key="3">
    <source>
        <dbReference type="Proteomes" id="UP000477750"/>
    </source>
</evidence>